<dbReference type="PANTHER" id="PTHR42895">
    <property type="entry name" value="IRON-SULFUR CLUSTER-BINDING PROTEIN-RELATED"/>
    <property type="match status" value="1"/>
</dbReference>
<proteinExistence type="predicted"/>
<dbReference type="InterPro" id="IPR052911">
    <property type="entry name" value="Corrinoid_activation_enz"/>
</dbReference>
<dbReference type="EMBL" id="VSSQ01120045">
    <property type="protein sequence ID" value="MPN53185.1"/>
    <property type="molecule type" value="Genomic_DNA"/>
</dbReference>
<feature type="domain" description="RACo C-terminal" evidence="1">
    <location>
        <begin position="3"/>
        <end position="90"/>
    </location>
</feature>
<evidence type="ECO:0000259" key="1">
    <source>
        <dbReference type="Pfam" id="PF14574"/>
    </source>
</evidence>
<name>A0A645IPC0_9ZZZZ</name>
<organism evidence="2">
    <name type="scientific">bioreactor metagenome</name>
    <dbReference type="NCBI Taxonomy" id="1076179"/>
    <lineage>
        <taxon>unclassified sequences</taxon>
        <taxon>metagenomes</taxon>
        <taxon>ecological metagenomes</taxon>
    </lineage>
</organism>
<dbReference type="PANTHER" id="PTHR42895:SF1">
    <property type="entry name" value="IRON-SULFUR CLUSTER PROTEIN"/>
    <property type="match status" value="1"/>
</dbReference>
<protein>
    <recommendedName>
        <fullName evidence="1">RACo C-terminal domain-containing protein</fullName>
    </recommendedName>
</protein>
<dbReference type="InterPro" id="IPR027980">
    <property type="entry name" value="RACo_C"/>
</dbReference>
<dbReference type="Pfam" id="PF14574">
    <property type="entry name" value="RACo_C_ter"/>
    <property type="match status" value="1"/>
</dbReference>
<reference evidence="2" key="1">
    <citation type="submission" date="2019-08" db="EMBL/GenBank/DDBJ databases">
        <authorList>
            <person name="Kucharzyk K."/>
            <person name="Murdoch R.W."/>
            <person name="Higgins S."/>
            <person name="Loffler F."/>
        </authorList>
    </citation>
    <scope>NUCLEOTIDE SEQUENCE</scope>
</reference>
<comment type="caution">
    <text evidence="2">The sequence shown here is derived from an EMBL/GenBank/DDBJ whole genome shotgun (WGS) entry which is preliminary data.</text>
</comment>
<evidence type="ECO:0000313" key="2">
    <source>
        <dbReference type="EMBL" id="MPN53185.1"/>
    </source>
</evidence>
<dbReference type="AlphaFoldDB" id="A0A645IPC0"/>
<sequence>MGNLEKVMIAGQFGAHVSADSLVGTGILPKEVKEKIVYVGNSSKTGAYMALMSKDAKGHMELLAKNMDYMELGASEGYERLFSKCLKFPTN</sequence>
<gene>
    <name evidence="2" type="ORF">SDC9_200849</name>
</gene>
<accession>A0A645IPC0</accession>